<dbReference type="EC" id="2.7.1.85" evidence="6 8"/>
<dbReference type="AlphaFoldDB" id="A0A060VIX9"/>
<dbReference type="InterPro" id="IPR053583">
    <property type="entry name" value="ROK_beta-glucoside_kinase"/>
</dbReference>
<evidence type="ECO:0000313" key="3">
    <source>
        <dbReference type="EMBL" id="MDP0968670.1"/>
    </source>
</evidence>
<evidence type="ECO:0000313" key="14">
    <source>
        <dbReference type="Proteomes" id="UP000269921"/>
    </source>
</evidence>
<evidence type="ECO:0000313" key="5">
    <source>
        <dbReference type="EMBL" id="SQC40610.1"/>
    </source>
</evidence>
<dbReference type="EMBL" id="UGNC01000005">
    <property type="protein sequence ID" value="STW49233.1"/>
    <property type="molecule type" value="Genomic_DNA"/>
</dbReference>
<accession>A0A060VIX9</accession>
<reference evidence="3" key="7">
    <citation type="submission" date="2023-07" db="EMBL/GenBank/DDBJ databases">
        <authorList>
            <person name="Peng Z."/>
        </authorList>
    </citation>
    <scope>NUCLEOTIDE SEQUENCE</scope>
    <source>
        <strain evidence="3">KP219</strain>
    </source>
</reference>
<dbReference type="Gene3D" id="3.30.420.40">
    <property type="match status" value="2"/>
</dbReference>
<reference evidence="11 12" key="2">
    <citation type="submission" date="2018-06" db="EMBL/GenBank/DDBJ databases">
        <authorList>
            <consortium name="Pathogen Informatics"/>
            <person name="Doyle S."/>
        </authorList>
    </citation>
    <scope>NUCLEOTIDE SEQUENCE [LARGE SCALE GENOMIC DNA]</scope>
    <source>
        <strain evidence="5 11">NCTC9128</strain>
        <strain evidence="6 12">NCTC9617</strain>
    </source>
</reference>
<reference evidence="9 15" key="4">
    <citation type="submission" date="2019-03" db="EMBL/GenBank/DDBJ databases">
        <authorList>
            <consortium name="Pathogen Informatics"/>
        </authorList>
    </citation>
    <scope>NUCLEOTIDE SEQUENCE [LARGE SCALE GENOMIC DNA]</scope>
    <source>
        <strain evidence="9 15">5012STDY7626430</strain>
        <strain evidence="7 13">EuSCAPE_TR125</strain>
    </source>
</reference>
<evidence type="ECO:0000313" key="10">
    <source>
        <dbReference type="Proteomes" id="UP000031820"/>
    </source>
</evidence>
<dbReference type="InterPro" id="IPR000600">
    <property type="entry name" value="ROK"/>
</dbReference>
<dbReference type="EMBL" id="WJVL01000011">
    <property type="protein sequence ID" value="MRJ97528.1"/>
    <property type="molecule type" value="Genomic_DNA"/>
</dbReference>
<dbReference type="CDD" id="cd24068">
    <property type="entry name" value="ASKHA_NBD_ROK_FnNanK-like"/>
    <property type="match status" value="1"/>
</dbReference>
<dbReference type="EMBL" id="JRRF01000009">
    <property type="protein sequence ID" value="KII05328.1"/>
    <property type="molecule type" value="Genomic_DNA"/>
</dbReference>
<sequence>MKIAAFDIGGTALKMGVMARDGRLLETARQSINDSDGDRILQAMLSWLAAHPSCEGIAISAPGYIDPHSGFITMGGAIRRFDNFAMKSWLETRTGLPVSVENDANCVLLAERWQGKAAEMANFLVLTIGTGIGGAIFCQHQLINGARFRAGEFGYMLTDRPGGRDPRRYSMNENCTLRVLRHRYAQHIGAPLDSVTGELIFDRYDAGDPVCQRLVAEFFNGLGHGLYNLVHIFDPQTIFIGGGVVERPGFLTLLRQHLAWFGIADYLDTVSHGNDAGLIGAVYHFNQLYRSPDDDRH</sequence>
<dbReference type="NCBIfam" id="NF042998">
    <property type="entry name" value="bglucokin_BglK"/>
    <property type="match status" value="1"/>
</dbReference>
<dbReference type="PANTHER" id="PTHR18964">
    <property type="entry name" value="ROK (REPRESSOR, ORF, KINASE) FAMILY"/>
    <property type="match status" value="1"/>
</dbReference>
<dbReference type="RefSeq" id="WP_004213188.1">
    <property type="nucleotide sequence ID" value="NZ_ABLUVU020000005.1"/>
</dbReference>
<evidence type="ECO:0000313" key="12">
    <source>
        <dbReference type="Proteomes" id="UP000255167"/>
    </source>
</evidence>
<evidence type="ECO:0000313" key="4">
    <source>
        <dbReference type="EMBL" id="MRJ97528.1"/>
    </source>
</evidence>
<accession>A0A4V0GSI7</accession>
<evidence type="ECO:0000313" key="13">
    <source>
        <dbReference type="Proteomes" id="UP000258798"/>
    </source>
</evidence>
<reference evidence="4 16" key="5">
    <citation type="submission" date="2019-11" db="EMBL/GenBank/DDBJ databases">
        <title>Molecular typing, antibiotic resistance determination and virulence profiling for 36 multidrug-resistant clinical Klebsiella pneumoniae isolates using second- and third-generation sequencing.</title>
        <authorList>
            <person name="Shelenkov A."/>
            <person name="Mikhaylova Y."/>
            <person name="Yanushevich Y."/>
            <person name="Samoilov A."/>
            <person name="Petrova L."/>
            <person name="Fomina V."/>
            <person name="Gusarov V."/>
            <person name="Zamyatin M."/>
            <person name="Shagin D."/>
        </authorList>
    </citation>
    <scope>NUCLEOTIDE SEQUENCE [LARGE SCALE GENOMIC DNA]</scope>
    <source>
        <strain evidence="4 16">CriePir226</strain>
    </source>
</reference>
<dbReference type="Proteomes" id="UP000269921">
    <property type="component" value="Unassembled WGS sequence"/>
</dbReference>
<dbReference type="EMBL" id="JAUUIA010000014">
    <property type="protein sequence ID" value="MDP0968670.1"/>
    <property type="molecule type" value="Genomic_DNA"/>
</dbReference>
<evidence type="ECO:0000313" key="1">
    <source>
        <dbReference type="EMBL" id="GHK57670.1"/>
    </source>
</evidence>
<dbReference type="Proteomes" id="UP000031820">
    <property type="component" value="Unassembled WGS sequence"/>
</dbReference>
<dbReference type="Proteomes" id="UP000255167">
    <property type="component" value="Unassembled WGS sequence"/>
</dbReference>
<dbReference type="Proteomes" id="UP000441029">
    <property type="component" value="Unassembled WGS sequence"/>
</dbReference>
<dbReference type="EMBL" id="BNFF01000002">
    <property type="protein sequence ID" value="GHK57670.1"/>
    <property type="molecule type" value="Genomic_DNA"/>
</dbReference>
<dbReference type="EMBL" id="UJRG01000009">
    <property type="protein sequence ID" value="SWT16492.1"/>
    <property type="molecule type" value="Genomic_DNA"/>
</dbReference>
<evidence type="ECO:0000313" key="16">
    <source>
        <dbReference type="Proteomes" id="UP000441029"/>
    </source>
</evidence>
<dbReference type="EMBL" id="UAWN01000015">
    <property type="protein sequence ID" value="SQC40610.1"/>
    <property type="molecule type" value="Genomic_DNA"/>
</dbReference>
<dbReference type="GO" id="GO:0047700">
    <property type="term" value="F:beta-glucoside kinase activity"/>
    <property type="evidence" value="ECO:0007669"/>
    <property type="project" value="UniProtKB-EC"/>
</dbReference>
<dbReference type="EMBL" id="CAAHCC010000003">
    <property type="protein sequence ID" value="VGK86197.1"/>
    <property type="molecule type" value="Genomic_DNA"/>
</dbReference>
<dbReference type="Proteomes" id="UP000376235">
    <property type="component" value="Unassembled WGS sequence"/>
</dbReference>
<keyword evidence="6" id="KW-0808">Transferase</keyword>
<evidence type="ECO:0000313" key="2">
    <source>
        <dbReference type="EMBL" id="KII05328.1"/>
    </source>
</evidence>
<dbReference type="SUPFAM" id="SSF53067">
    <property type="entry name" value="Actin-like ATPase domain"/>
    <property type="match status" value="1"/>
</dbReference>
<proteinExistence type="predicted"/>
<evidence type="ECO:0000313" key="6">
    <source>
        <dbReference type="EMBL" id="STW49233.1"/>
    </source>
</evidence>
<name>A0A060VIX9_KLEPN</name>
<evidence type="ECO:0000313" key="15">
    <source>
        <dbReference type="Proteomes" id="UP000376235"/>
    </source>
</evidence>
<keyword evidence="6" id="KW-0418">Kinase</keyword>
<reference evidence="2 10" key="1">
    <citation type="submission" date="2014-10" db="EMBL/GenBank/DDBJ databases">
        <title>Plasmid movement, recombination, and chromosomal integration amongst multidrug resistant commensal Escherichia coli clones within a single commercial turkey flock.</title>
        <authorList>
            <person name="Lang K."/>
            <person name="Dorn K."/>
            <person name="Danzeisen J."/>
            <person name="Johnson T."/>
        </authorList>
    </citation>
    <scope>NUCLEOTIDE SEQUENCE [LARGE SCALE GENOMIC DNA]</scope>
    <source>
        <strain evidence="2 10">UMNturkey9</strain>
    </source>
</reference>
<reference evidence="8 14" key="3">
    <citation type="submission" date="2018-10" db="EMBL/GenBank/DDBJ databases">
        <authorList>
            <person name="Noll B N."/>
        </authorList>
    </citation>
    <scope>NUCLEOTIDE SEQUENCE [LARGE SCALE GENOMIC DNA]</scope>
    <source>
        <strain evidence="8">Kpneu006</strain>
    </source>
</reference>
<gene>
    <name evidence="6" type="primary">bglK</name>
    <name evidence="8" type="ORF">BANRA_03115</name>
    <name evidence="4" type="ORF">GJJ01_16355</name>
    <name evidence="1" type="ORF">KPZU09_74060</name>
    <name evidence="2" type="ORF">LS45_12005</name>
    <name evidence="5" type="ORF">NCTC9128_06612</name>
    <name evidence="6" type="ORF">NCTC9617_05860</name>
    <name evidence="3" type="ORF">Q6294_16710</name>
    <name evidence="7" type="ORF">SAMEA3729652_03135</name>
    <name evidence="9" type="ORF">SAMEA4873632_02373</name>
</gene>
<evidence type="ECO:0000313" key="9">
    <source>
        <dbReference type="EMBL" id="VGK86197.1"/>
    </source>
</evidence>
<dbReference type="Pfam" id="PF00480">
    <property type="entry name" value="ROK"/>
    <property type="match status" value="1"/>
</dbReference>
<reference evidence="1" key="6">
    <citation type="submission" date="2020-10" db="EMBL/GenBank/DDBJ databases">
        <title>Genome Sequence of ESBL Producing Zambian Clinical Strains.</title>
        <authorList>
            <person name="Shawa M."/>
            <person name="Furuta Y."/>
            <person name="Simbotwe M."/>
            <person name="Mulenga E."/>
            <person name="Mubanga M."/>
            <person name="Mulenga G."/>
            <person name="Kaile C."/>
            <person name="Zorigt T."/>
            <person name="Hang'ombe B."/>
            <person name="Higashi H."/>
        </authorList>
    </citation>
    <scope>NUCLEOTIDE SEQUENCE</scope>
    <source>
        <strain evidence="1">Zam_UTH_09</strain>
    </source>
</reference>
<dbReference type="InterPro" id="IPR043129">
    <property type="entry name" value="ATPase_NBD"/>
</dbReference>
<dbReference type="Proteomes" id="UP000251088">
    <property type="component" value="Unassembled WGS sequence"/>
</dbReference>
<organism evidence="6 12">
    <name type="scientific">Klebsiella pneumoniae</name>
    <dbReference type="NCBI Taxonomy" id="573"/>
    <lineage>
        <taxon>Bacteria</taxon>
        <taxon>Pseudomonadati</taxon>
        <taxon>Pseudomonadota</taxon>
        <taxon>Gammaproteobacteria</taxon>
        <taxon>Enterobacterales</taxon>
        <taxon>Enterobacteriaceae</taxon>
        <taxon>Klebsiella/Raoultella group</taxon>
        <taxon>Klebsiella</taxon>
        <taxon>Klebsiella pneumoniae complex</taxon>
    </lineage>
</organism>
<evidence type="ECO:0000313" key="11">
    <source>
        <dbReference type="Proteomes" id="UP000251088"/>
    </source>
</evidence>
<dbReference type="Proteomes" id="UP001244490">
    <property type="component" value="Unassembled WGS sequence"/>
</dbReference>
<dbReference type="Proteomes" id="UP000655094">
    <property type="component" value="Unassembled WGS sequence"/>
</dbReference>
<dbReference type="EMBL" id="UWVH01000001">
    <property type="protein sequence ID" value="VCV77635.1"/>
    <property type="molecule type" value="Genomic_DNA"/>
</dbReference>
<dbReference type="PANTHER" id="PTHR18964:SF165">
    <property type="entry name" value="BETA-GLUCOSIDE KINASE"/>
    <property type="match status" value="1"/>
</dbReference>
<evidence type="ECO:0000313" key="8">
    <source>
        <dbReference type="EMBL" id="VCV77635.1"/>
    </source>
</evidence>
<dbReference type="Proteomes" id="UP000258798">
    <property type="component" value="Unassembled WGS sequence"/>
</dbReference>
<protein>
    <submittedName>
        <fullName evidence="1">Beta-glucoside kinase</fullName>
        <ecNumber evidence="6 8">2.7.1.85</ecNumber>
    </submittedName>
    <submittedName>
        <fullName evidence="6">N-acetylmannosamine kinase</fullName>
    </submittedName>
    <submittedName>
        <fullName evidence="3">ROK family protein</fullName>
    </submittedName>
</protein>
<evidence type="ECO:0000313" key="7">
    <source>
        <dbReference type="EMBL" id="SWT16492.1"/>
    </source>
</evidence>